<organism evidence="2 3">
    <name type="scientific">Clostridium sulfidigenes</name>
    <dbReference type="NCBI Taxonomy" id="318464"/>
    <lineage>
        <taxon>Bacteria</taxon>
        <taxon>Bacillati</taxon>
        <taxon>Bacillota</taxon>
        <taxon>Clostridia</taxon>
        <taxon>Eubacteriales</taxon>
        <taxon>Clostridiaceae</taxon>
        <taxon>Clostridium</taxon>
    </lineage>
</organism>
<evidence type="ECO:0000256" key="1">
    <source>
        <dbReference type="SAM" id="Phobius"/>
    </source>
</evidence>
<keyword evidence="1" id="KW-1133">Transmembrane helix</keyword>
<evidence type="ECO:0000313" key="3">
    <source>
        <dbReference type="Proteomes" id="UP000028542"/>
    </source>
</evidence>
<dbReference type="eggNOG" id="ENOG5033ET1">
    <property type="taxonomic scope" value="Bacteria"/>
</dbReference>
<dbReference type="InterPro" id="IPR032111">
    <property type="entry name" value="Clostridium_phage_holin"/>
</dbReference>
<dbReference type="RefSeq" id="WP_035129069.1">
    <property type="nucleotide sequence ID" value="NZ_JPMD01000001.1"/>
</dbReference>
<feature type="transmembrane region" description="Helical" evidence="1">
    <location>
        <begin position="37"/>
        <end position="54"/>
    </location>
</feature>
<feature type="transmembrane region" description="Helical" evidence="1">
    <location>
        <begin position="6"/>
        <end position="25"/>
    </location>
</feature>
<evidence type="ECO:0000313" key="2">
    <source>
        <dbReference type="EMBL" id="KEZ88726.1"/>
    </source>
</evidence>
<protein>
    <submittedName>
        <fullName evidence="2">Holin</fullName>
    </submittedName>
</protein>
<reference evidence="2 3" key="1">
    <citation type="submission" date="2014-07" db="EMBL/GenBank/DDBJ databases">
        <title>Draft genome of Clostridium sulfidigenes 113A isolated from sediments associated with methane hydrate from Krishna Godavari basin.</title>
        <authorList>
            <person name="Honkalas V.S."/>
            <person name="Dabir A.P."/>
            <person name="Arora P."/>
            <person name="Dhakephalkar P.K."/>
        </authorList>
    </citation>
    <scope>NUCLEOTIDE SEQUENCE [LARGE SCALE GENOMIC DNA]</scope>
    <source>
        <strain evidence="2 3">113A</strain>
    </source>
</reference>
<proteinExistence type="predicted"/>
<keyword evidence="3" id="KW-1185">Reference proteome</keyword>
<keyword evidence="1" id="KW-0812">Transmembrane</keyword>
<dbReference type="Proteomes" id="UP000028542">
    <property type="component" value="Unassembled WGS sequence"/>
</dbReference>
<sequence>MEIINYITENALILIPVLLIIGAILKDTERVKDKYIPVILLPIGIILSLLVMKGFSADSVVQGILVTGAAVYGNQLIKQISKE</sequence>
<dbReference type="STRING" id="318464.IO99_00690"/>
<dbReference type="AlphaFoldDB" id="A0A084JIE2"/>
<keyword evidence="1" id="KW-0472">Membrane</keyword>
<name>A0A084JIE2_9CLOT</name>
<dbReference type="EMBL" id="JPMD01000001">
    <property type="protein sequence ID" value="KEZ88726.1"/>
    <property type="molecule type" value="Genomic_DNA"/>
</dbReference>
<gene>
    <name evidence="2" type="ORF">IO99_00690</name>
</gene>
<comment type="caution">
    <text evidence="2">The sequence shown here is derived from an EMBL/GenBank/DDBJ whole genome shotgun (WGS) entry which is preliminary data.</text>
</comment>
<accession>A0A084JIE2</accession>
<dbReference type="Pfam" id="PF16079">
    <property type="entry name" value="Phage_holin_5_2"/>
    <property type="match status" value="1"/>
</dbReference>